<name>A0A6S7G8R3_PARCT</name>
<dbReference type="AlphaFoldDB" id="A0A6S7G8R3"/>
<dbReference type="CDD" id="cd06263">
    <property type="entry name" value="MAM"/>
    <property type="match status" value="1"/>
</dbReference>
<reference evidence="1" key="1">
    <citation type="submission" date="2020-04" db="EMBL/GenBank/DDBJ databases">
        <authorList>
            <person name="Alioto T."/>
            <person name="Alioto T."/>
            <person name="Gomez Garrido J."/>
        </authorList>
    </citation>
    <scope>NUCLEOTIDE SEQUENCE</scope>
    <source>
        <strain evidence="1">A484AB</strain>
    </source>
</reference>
<accession>A0A6S7G8R3</accession>
<dbReference type="Pfam" id="PF00629">
    <property type="entry name" value="MAM"/>
    <property type="match status" value="1"/>
</dbReference>
<dbReference type="PROSITE" id="PS50060">
    <property type="entry name" value="MAM_2"/>
    <property type="match status" value="1"/>
</dbReference>
<comment type="caution">
    <text evidence="1">The sequence shown here is derived from an EMBL/GenBank/DDBJ whole genome shotgun (WGS) entry which is preliminary data.</text>
</comment>
<dbReference type="SUPFAM" id="SSF49899">
    <property type="entry name" value="Concanavalin A-like lectins/glucanases"/>
    <property type="match status" value="1"/>
</dbReference>
<dbReference type="InterPro" id="IPR013320">
    <property type="entry name" value="ConA-like_dom_sf"/>
</dbReference>
<dbReference type="OrthoDB" id="412155at2759"/>
<sequence length="319" mass="36730">MPTLKGWATWLDIKCYYLYIETSSPRQFGDKATILTPYLNGPQCMKFSYHMYGGQIGVLNIYANNQRLFSKSGNQGNQWVGVKTPILQRGRYKVSKGSSISDTQTTAQHLSERPFFFQLNEEGTEVKFEGVRGGGYEGDIAIDGISFTPGSCSVQTPKPSSTSRPTNPPERAAFCLLMDEVASYEVKNLCGLMDAIFSEAVSDEVAKIRKEKCCDCKVDYPSQRRHECLMLTLEESWRTYGLDAIEQVIERGILWKLFNEAIRVQKLDYYEVVREHYENLTKNYETTLEFLKDLRYNSEFFDYQAILGYLYYWSENQYA</sequence>
<keyword evidence="2" id="KW-1185">Reference proteome</keyword>
<dbReference type="Gene3D" id="2.60.120.200">
    <property type="match status" value="1"/>
</dbReference>
<proteinExistence type="predicted"/>
<dbReference type="SMART" id="SM00137">
    <property type="entry name" value="MAM"/>
    <property type="match status" value="1"/>
</dbReference>
<evidence type="ECO:0000313" key="1">
    <source>
        <dbReference type="EMBL" id="CAB3984907.1"/>
    </source>
</evidence>
<dbReference type="GO" id="GO:0016020">
    <property type="term" value="C:membrane"/>
    <property type="evidence" value="ECO:0007669"/>
    <property type="project" value="InterPro"/>
</dbReference>
<dbReference type="EMBL" id="CACRXK020000799">
    <property type="protein sequence ID" value="CAB3984907.1"/>
    <property type="molecule type" value="Genomic_DNA"/>
</dbReference>
<gene>
    <name evidence="1" type="ORF">PACLA_8A044719</name>
</gene>
<evidence type="ECO:0000313" key="2">
    <source>
        <dbReference type="Proteomes" id="UP001152795"/>
    </source>
</evidence>
<dbReference type="InterPro" id="IPR000998">
    <property type="entry name" value="MAM_dom"/>
</dbReference>
<dbReference type="PANTHER" id="PTHR23282:SF142">
    <property type="entry name" value="MAM DOMAIN-CONTAINING PROTEIN"/>
    <property type="match status" value="1"/>
</dbReference>
<dbReference type="InterPro" id="IPR051560">
    <property type="entry name" value="MAM_domain-containing"/>
</dbReference>
<dbReference type="PANTHER" id="PTHR23282">
    <property type="entry name" value="APICAL ENDOSOMAL GLYCOPROTEIN PRECURSOR"/>
    <property type="match status" value="1"/>
</dbReference>
<organism evidence="1 2">
    <name type="scientific">Paramuricea clavata</name>
    <name type="common">Red gorgonian</name>
    <name type="synonym">Violescent sea-whip</name>
    <dbReference type="NCBI Taxonomy" id="317549"/>
    <lineage>
        <taxon>Eukaryota</taxon>
        <taxon>Metazoa</taxon>
        <taxon>Cnidaria</taxon>
        <taxon>Anthozoa</taxon>
        <taxon>Octocorallia</taxon>
        <taxon>Malacalcyonacea</taxon>
        <taxon>Plexauridae</taxon>
        <taxon>Paramuricea</taxon>
    </lineage>
</organism>
<dbReference type="Proteomes" id="UP001152795">
    <property type="component" value="Unassembled WGS sequence"/>
</dbReference>
<protein>
    <submittedName>
        <fullName evidence="1">MAM and LDL-receptor class A domain-containing 2-like</fullName>
    </submittedName>
</protein>